<reference evidence="3" key="1">
    <citation type="submission" date="2024-03" db="EMBL/GenBank/DDBJ databases">
        <title>Chitinophaga horti sp. nov., isolated from garden soil.</title>
        <authorList>
            <person name="Lee D.S."/>
            <person name="Han D.M."/>
            <person name="Baek J.H."/>
            <person name="Choi D.G."/>
            <person name="Jeon J.H."/>
            <person name="Jeon C.O."/>
        </authorList>
    </citation>
    <scope>NUCLEOTIDE SEQUENCE [LARGE SCALE GENOMIC DNA]</scope>
    <source>
        <strain evidence="3">GPA1</strain>
    </source>
</reference>
<organism evidence="2 3">
    <name type="scientific">Chitinophaga pollutisoli</name>
    <dbReference type="NCBI Taxonomy" id="3133966"/>
    <lineage>
        <taxon>Bacteria</taxon>
        <taxon>Pseudomonadati</taxon>
        <taxon>Bacteroidota</taxon>
        <taxon>Chitinophagia</taxon>
        <taxon>Chitinophagales</taxon>
        <taxon>Chitinophagaceae</taxon>
        <taxon>Chitinophaga</taxon>
    </lineage>
</organism>
<evidence type="ECO:0000313" key="3">
    <source>
        <dbReference type="Proteomes" id="UP001485459"/>
    </source>
</evidence>
<accession>A0ABZ2YM34</accession>
<keyword evidence="1" id="KW-1133">Transmembrane helix</keyword>
<keyword evidence="3" id="KW-1185">Reference proteome</keyword>
<name>A0ABZ2YM34_9BACT</name>
<keyword evidence="1" id="KW-0812">Transmembrane</keyword>
<protein>
    <submittedName>
        <fullName evidence="2">Uncharacterized protein</fullName>
    </submittedName>
</protein>
<gene>
    <name evidence="2" type="ORF">WJU16_21045</name>
</gene>
<dbReference type="EMBL" id="CP149822">
    <property type="protein sequence ID" value="WZN40454.1"/>
    <property type="molecule type" value="Genomic_DNA"/>
</dbReference>
<keyword evidence="1" id="KW-0472">Membrane</keyword>
<evidence type="ECO:0000313" key="2">
    <source>
        <dbReference type="EMBL" id="WZN40454.1"/>
    </source>
</evidence>
<proteinExistence type="predicted"/>
<dbReference type="RefSeq" id="WP_341835372.1">
    <property type="nucleotide sequence ID" value="NZ_CP149822.1"/>
</dbReference>
<feature type="transmembrane region" description="Helical" evidence="1">
    <location>
        <begin position="15"/>
        <end position="35"/>
    </location>
</feature>
<dbReference type="Proteomes" id="UP001485459">
    <property type="component" value="Chromosome"/>
</dbReference>
<sequence>MLDIKEIRLFFLRNGYLLIIAAWLFTFAFLFNNYWSYYSSPHGVQRSLENDIHSRQEDFRELTADTAVVNSLFRGDYSRETLEETYSESYHVFAYDSSDAGTRLRFWSTNTVEPPAPNTSTPPTTFRKMANGWYVVLTHRPAPDRWLIGLLPVKEEFAINNDYLGSSFYGRPAIGPEYTIQSKPPGLPVVDADKGILFTSITTPPNQTPRPAWRACCC</sequence>
<evidence type="ECO:0000256" key="1">
    <source>
        <dbReference type="SAM" id="Phobius"/>
    </source>
</evidence>